<feature type="transmembrane region" description="Helical" evidence="6">
    <location>
        <begin position="361"/>
        <end position="378"/>
    </location>
</feature>
<feature type="transmembrane region" description="Helical" evidence="6">
    <location>
        <begin position="95"/>
        <end position="116"/>
    </location>
</feature>
<dbReference type="EMBL" id="JARXVE010000001">
    <property type="protein sequence ID" value="MDH6194376.1"/>
    <property type="molecule type" value="Genomic_DNA"/>
</dbReference>
<evidence type="ECO:0000256" key="6">
    <source>
        <dbReference type="SAM" id="Phobius"/>
    </source>
</evidence>
<evidence type="ECO:0000259" key="7">
    <source>
        <dbReference type="PROSITE" id="PS50850"/>
    </source>
</evidence>
<gene>
    <name evidence="8" type="ORF">M2272_000997</name>
</gene>
<feature type="transmembrane region" description="Helical" evidence="6">
    <location>
        <begin position="39"/>
        <end position="63"/>
    </location>
</feature>
<proteinExistence type="predicted"/>
<dbReference type="CDD" id="cd17324">
    <property type="entry name" value="MFS_NepI_like"/>
    <property type="match status" value="1"/>
</dbReference>
<evidence type="ECO:0000256" key="5">
    <source>
        <dbReference type="ARBA" id="ARBA00023136"/>
    </source>
</evidence>
<protein>
    <submittedName>
        <fullName evidence="8">MFS family arabinose efflux permease</fullName>
    </submittedName>
</protein>
<dbReference type="PANTHER" id="PTHR43124">
    <property type="entry name" value="PURINE EFFLUX PUMP PBUE"/>
    <property type="match status" value="1"/>
</dbReference>
<feature type="transmembrane region" description="Helical" evidence="6">
    <location>
        <begin position="295"/>
        <end position="312"/>
    </location>
</feature>
<feature type="transmembrane region" description="Helical" evidence="6">
    <location>
        <begin position="241"/>
        <end position="259"/>
    </location>
</feature>
<dbReference type="Pfam" id="PF07690">
    <property type="entry name" value="MFS_1"/>
    <property type="match status" value="1"/>
</dbReference>
<dbReference type="RefSeq" id="WP_280830979.1">
    <property type="nucleotide sequence ID" value="NZ_JARXVE010000001.1"/>
</dbReference>
<feature type="transmembrane region" description="Helical" evidence="6">
    <location>
        <begin position="198"/>
        <end position="221"/>
    </location>
</feature>
<feature type="transmembrane region" description="Helical" evidence="6">
    <location>
        <begin position="333"/>
        <end position="355"/>
    </location>
</feature>
<feature type="domain" description="Major facilitator superfamily (MFS) profile" evidence="7">
    <location>
        <begin position="4"/>
        <end position="386"/>
    </location>
</feature>
<dbReference type="PROSITE" id="PS50850">
    <property type="entry name" value="MFS"/>
    <property type="match status" value="1"/>
</dbReference>
<dbReference type="Gene3D" id="1.20.1250.20">
    <property type="entry name" value="MFS general substrate transporter like domains"/>
    <property type="match status" value="2"/>
</dbReference>
<name>A0ABT6KUL0_9MYCO</name>
<dbReference type="InterPro" id="IPR020846">
    <property type="entry name" value="MFS_dom"/>
</dbReference>
<feature type="transmembrane region" description="Helical" evidence="6">
    <location>
        <begin position="271"/>
        <end position="289"/>
    </location>
</feature>
<evidence type="ECO:0000256" key="1">
    <source>
        <dbReference type="ARBA" id="ARBA00004651"/>
    </source>
</evidence>
<comment type="caution">
    <text evidence="8">The sequence shown here is derived from an EMBL/GenBank/DDBJ whole genome shotgun (WGS) entry which is preliminary data.</text>
</comment>
<evidence type="ECO:0000256" key="3">
    <source>
        <dbReference type="ARBA" id="ARBA00022692"/>
    </source>
</evidence>
<dbReference type="InterPro" id="IPR011701">
    <property type="entry name" value="MFS"/>
</dbReference>
<keyword evidence="5 6" id="KW-0472">Membrane</keyword>
<feature type="transmembrane region" description="Helical" evidence="6">
    <location>
        <begin position="156"/>
        <end position="178"/>
    </location>
</feature>
<feature type="transmembrane region" description="Helical" evidence="6">
    <location>
        <begin position="70"/>
        <end position="89"/>
    </location>
</feature>
<dbReference type="InterPro" id="IPR050189">
    <property type="entry name" value="MFS_Efflux_Transporters"/>
</dbReference>
<keyword evidence="9" id="KW-1185">Reference proteome</keyword>
<evidence type="ECO:0000256" key="2">
    <source>
        <dbReference type="ARBA" id="ARBA00022475"/>
    </source>
</evidence>
<keyword evidence="3 6" id="KW-0812">Transmembrane</keyword>
<evidence type="ECO:0000256" key="4">
    <source>
        <dbReference type="ARBA" id="ARBA00022989"/>
    </source>
</evidence>
<sequence length="393" mass="40050">MPKWLFVLLFAAFVLYTDDYVIAGVLVEIARDLNTTEAAAGQLVTVFSVTVAIVAPVAAVVLARVSRRRLFTLALGVFVTANIAASVAPSLPVLMVLRVVAAGAAAATAPALFAHAAERAPDDRTGRYVAVVALGVTGSIAVGVPLGTWIGGHLGWRATFATMALAGIAALLLLLVSLPTDTGTSAEIPPRVADQLKIMAAAPISLGLLANTALMTGSMMMLTYLASYLDAVTGASVDQRALVFSLAGFAGTLGIWTGGIATDRWGPDRTLTLGIATFVGTMIGLWACATNAPTPFVVVLVIGTVWGAASFWNSPALQARLYLLAGPLASQALALNTSGTYLGVALGGALGGLTLTQSGHTALPVIAGTLGVLALLLLRTAIRASPGQAPVKQ</sequence>
<feature type="transmembrane region" description="Helical" evidence="6">
    <location>
        <begin position="128"/>
        <end position="150"/>
    </location>
</feature>
<organism evidence="8 9">
    <name type="scientific">Mycolicibacterium frederiksbergense</name>
    <dbReference type="NCBI Taxonomy" id="117567"/>
    <lineage>
        <taxon>Bacteria</taxon>
        <taxon>Bacillati</taxon>
        <taxon>Actinomycetota</taxon>
        <taxon>Actinomycetes</taxon>
        <taxon>Mycobacteriales</taxon>
        <taxon>Mycobacteriaceae</taxon>
        <taxon>Mycolicibacterium</taxon>
    </lineage>
</organism>
<evidence type="ECO:0000313" key="8">
    <source>
        <dbReference type="EMBL" id="MDH6194376.1"/>
    </source>
</evidence>
<dbReference type="SUPFAM" id="SSF103473">
    <property type="entry name" value="MFS general substrate transporter"/>
    <property type="match status" value="1"/>
</dbReference>
<accession>A0ABT6KUL0</accession>
<evidence type="ECO:0000313" key="9">
    <source>
        <dbReference type="Proteomes" id="UP001160130"/>
    </source>
</evidence>
<keyword evidence="2" id="KW-1003">Cell membrane</keyword>
<dbReference type="Proteomes" id="UP001160130">
    <property type="component" value="Unassembled WGS sequence"/>
</dbReference>
<reference evidence="8 9" key="1">
    <citation type="submission" date="2023-04" db="EMBL/GenBank/DDBJ databases">
        <title>Forest soil microbial communities from Buena Vista Peninsula, Colon Province, Panama.</title>
        <authorList>
            <person name="Bouskill N."/>
        </authorList>
    </citation>
    <scope>NUCLEOTIDE SEQUENCE [LARGE SCALE GENOMIC DNA]</scope>
    <source>
        <strain evidence="8 9">AC80</strain>
    </source>
</reference>
<keyword evidence="4 6" id="KW-1133">Transmembrane helix</keyword>
<dbReference type="PANTHER" id="PTHR43124:SF10">
    <property type="entry name" value="PURINE EFFLUX PUMP PBUE"/>
    <property type="match status" value="1"/>
</dbReference>
<comment type="subcellular location">
    <subcellularLocation>
        <location evidence="1">Cell membrane</location>
        <topology evidence="1">Multi-pass membrane protein</topology>
    </subcellularLocation>
</comment>
<dbReference type="InterPro" id="IPR036259">
    <property type="entry name" value="MFS_trans_sf"/>
</dbReference>